<dbReference type="InterPro" id="IPR015424">
    <property type="entry name" value="PyrdxlP-dep_Trfase"/>
</dbReference>
<protein>
    <recommendedName>
        <fullName evidence="6">Aminotransferase class I/classII large domain-containing protein</fullName>
    </recommendedName>
</protein>
<comment type="cofactor">
    <cofactor evidence="1 5">
        <name>pyridoxal 5'-phosphate</name>
        <dbReference type="ChEBI" id="CHEBI:597326"/>
    </cofactor>
</comment>
<evidence type="ECO:0000256" key="1">
    <source>
        <dbReference type="ARBA" id="ARBA00001933"/>
    </source>
</evidence>
<evidence type="ECO:0000313" key="8">
    <source>
        <dbReference type="Proteomes" id="UP000054538"/>
    </source>
</evidence>
<dbReference type="OrthoDB" id="2382073at2759"/>
<evidence type="ECO:0000256" key="4">
    <source>
        <dbReference type="ARBA" id="ARBA00022898"/>
    </source>
</evidence>
<feature type="domain" description="Aminotransferase class I/classII large" evidence="6">
    <location>
        <begin position="39"/>
        <end position="298"/>
    </location>
</feature>
<dbReference type="InterPro" id="IPR004839">
    <property type="entry name" value="Aminotransferase_I/II_large"/>
</dbReference>
<proteinExistence type="inferred from homology"/>
<evidence type="ECO:0000313" key="7">
    <source>
        <dbReference type="EMBL" id="KIK81238.1"/>
    </source>
</evidence>
<dbReference type="PANTHER" id="PTHR13693">
    <property type="entry name" value="CLASS II AMINOTRANSFERASE/8-AMINO-7-OXONONANOATE SYNTHASE"/>
    <property type="match status" value="1"/>
</dbReference>
<reference evidence="8" key="2">
    <citation type="submission" date="2015-01" db="EMBL/GenBank/DDBJ databases">
        <title>Evolutionary Origins and Diversification of the Mycorrhizal Mutualists.</title>
        <authorList>
            <consortium name="DOE Joint Genome Institute"/>
            <consortium name="Mycorrhizal Genomics Consortium"/>
            <person name="Kohler A."/>
            <person name="Kuo A."/>
            <person name="Nagy L.G."/>
            <person name="Floudas D."/>
            <person name="Copeland A."/>
            <person name="Barry K.W."/>
            <person name="Cichocki N."/>
            <person name="Veneault-Fourrey C."/>
            <person name="LaButti K."/>
            <person name="Lindquist E.A."/>
            <person name="Lipzen A."/>
            <person name="Lundell T."/>
            <person name="Morin E."/>
            <person name="Murat C."/>
            <person name="Riley R."/>
            <person name="Ohm R."/>
            <person name="Sun H."/>
            <person name="Tunlid A."/>
            <person name="Henrissat B."/>
            <person name="Grigoriev I.V."/>
            <person name="Hibbett D.S."/>
            <person name="Martin F."/>
        </authorList>
    </citation>
    <scope>NUCLEOTIDE SEQUENCE [LARGE SCALE GENOMIC DNA]</scope>
    <source>
        <strain evidence="8">Ve08.2h10</strain>
    </source>
</reference>
<dbReference type="InterPro" id="IPR015421">
    <property type="entry name" value="PyrdxlP-dep_Trfase_major"/>
</dbReference>
<gene>
    <name evidence="7" type="ORF">PAXRUDRAFT_197965</name>
</gene>
<keyword evidence="8" id="KW-1185">Reference proteome</keyword>
<dbReference type="InterPro" id="IPR001917">
    <property type="entry name" value="Aminotrans_II_pyridoxalP_BS"/>
</dbReference>
<dbReference type="InterPro" id="IPR050087">
    <property type="entry name" value="AON_synthase_class-II"/>
</dbReference>
<evidence type="ECO:0000256" key="5">
    <source>
        <dbReference type="RuleBase" id="RU003693"/>
    </source>
</evidence>
<dbReference type="Gene3D" id="3.90.1150.10">
    <property type="entry name" value="Aspartate Aminotransferase, domain 1"/>
    <property type="match status" value="1"/>
</dbReference>
<dbReference type="PANTHER" id="PTHR13693:SF77">
    <property type="entry name" value="8-AMINO-7-OXONONANOATE SYNTHASE"/>
    <property type="match status" value="1"/>
</dbReference>
<comment type="similarity">
    <text evidence="2">Belongs to the class-II pyridoxal-phosphate-dependent aminotransferase family. BioF subfamily.</text>
</comment>
<dbReference type="Gene3D" id="3.40.640.10">
    <property type="entry name" value="Type I PLP-dependent aspartate aminotransferase-like (Major domain)"/>
    <property type="match status" value="1"/>
</dbReference>
<name>A0A0D0CZW2_9AGAM</name>
<evidence type="ECO:0000259" key="6">
    <source>
        <dbReference type="Pfam" id="PF00155"/>
    </source>
</evidence>
<evidence type="ECO:0000256" key="2">
    <source>
        <dbReference type="ARBA" id="ARBA00010008"/>
    </source>
</evidence>
<sequence>MSQNSHLLDALQQAVAHRAQTGLTTFSLNEPLPTFAADLFSNDYLSLSTDTNLRESYLRRALAAPFLFGSTGSRLGTGNSKEYNALERRLQCFFRFPSALLFHSGFSANSTFFASVPRKEDVIIHDELIHISCREGFRLSGARLATYLFAHNSVASFEECLRNVLQKHPQIAQGQSTVFISVESLYSMDGDFCPLLEIVNLVEDLVPAGHAHIVVDEAHTSAICGPNGSGYVSLLGLSHRVHTTVHTFGKGWGFHGAVVLTSPIIREYLVNFGKSVMFSTSMPYTDIYALQSCLDVISSERGQQVSRLITPFLIPATLADIFPPFPKCQAS</sequence>
<accession>A0A0D0CZW2</accession>
<reference evidence="7 8" key="1">
    <citation type="submission" date="2014-04" db="EMBL/GenBank/DDBJ databases">
        <authorList>
            <consortium name="DOE Joint Genome Institute"/>
            <person name="Kuo A."/>
            <person name="Kohler A."/>
            <person name="Jargeat P."/>
            <person name="Nagy L.G."/>
            <person name="Floudas D."/>
            <person name="Copeland A."/>
            <person name="Barry K.W."/>
            <person name="Cichocki N."/>
            <person name="Veneault-Fourrey C."/>
            <person name="LaButti K."/>
            <person name="Lindquist E.A."/>
            <person name="Lipzen A."/>
            <person name="Lundell T."/>
            <person name="Morin E."/>
            <person name="Murat C."/>
            <person name="Sun H."/>
            <person name="Tunlid A."/>
            <person name="Henrissat B."/>
            <person name="Grigoriev I.V."/>
            <person name="Hibbett D.S."/>
            <person name="Martin F."/>
            <person name="Nordberg H.P."/>
            <person name="Cantor M.N."/>
            <person name="Hua S.X."/>
        </authorList>
    </citation>
    <scope>NUCLEOTIDE SEQUENCE [LARGE SCALE GENOMIC DNA]</scope>
    <source>
        <strain evidence="7 8">Ve08.2h10</strain>
    </source>
</reference>
<keyword evidence="4 5" id="KW-0663">Pyridoxal phosphate</keyword>
<dbReference type="STRING" id="930991.A0A0D0CZW2"/>
<dbReference type="InParanoid" id="A0A0D0CZW2"/>
<dbReference type="GO" id="GO:0030170">
    <property type="term" value="F:pyridoxal phosphate binding"/>
    <property type="evidence" value="ECO:0007669"/>
    <property type="project" value="InterPro"/>
</dbReference>
<dbReference type="EMBL" id="KN825835">
    <property type="protein sequence ID" value="KIK81238.1"/>
    <property type="molecule type" value="Genomic_DNA"/>
</dbReference>
<evidence type="ECO:0000256" key="3">
    <source>
        <dbReference type="ARBA" id="ARBA00022679"/>
    </source>
</evidence>
<dbReference type="Proteomes" id="UP000054538">
    <property type="component" value="Unassembled WGS sequence"/>
</dbReference>
<dbReference type="PROSITE" id="PS00599">
    <property type="entry name" value="AA_TRANSFER_CLASS_2"/>
    <property type="match status" value="1"/>
</dbReference>
<dbReference type="SUPFAM" id="SSF53383">
    <property type="entry name" value="PLP-dependent transferases"/>
    <property type="match status" value="1"/>
</dbReference>
<keyword evidence="3" id="KW-0808">Transferase</keyword>
<dbReference type="Pfam" id="PF00155">
    <property type="entry name" value="Aminotran_1_2"/>
    <property type="match status" value="1"/>
</dbReference>
<dbReference type="GO" id="GO:0016740">
    <property type="term" value="F:transferase activity"/>
    <property type="evidence" value="ECO:0007669"/>
    <property type="project" value="UniProtKB-KW"/>
</dbReference>
<dbReference type="HOGENOM" id="CLU_015846_3_1_1"/>
<dbReference type="GO" id="GO:0009102">
    <property type="term" value="P:biotin biosynthetic process"/>
    <property type="evidence" value="ECO:0007669"/>
    <property type="project" value="TreeGrafter"/>
</dbReference>
<dbReference type="InterPro" id="IPR015422">
    <property type="entry name" value="PyrdxlP-dep_Trfase_small"/>
</dbReference>
<dbReference type="AlphaFoldDB" id="A0A0D0CZW2"/>
<organism evidence="7 8">
    <name type="scientific">Paxillus rubicundulus Ve08.2h10</name>
    <dbReference type="NCBI Taxonomy" id="930991"/>
    <lineage>
        <taxon>Eukaryota</taxon>
        <taxon>Fungi</taxon>
        <taxon>Dikarya</taxon>
        <taxon>Basidiomycota</taxon>
        <taxon>Agaricomycotina</taxon>
        <taxon>Agaricomycetes</taxon>
        <taxon>Agaricomycetidae</taxon>
        <taxon>Boletales</taxon>
        <taxon>Paxilineae</taxon>
        <taxon>Paxillaceae</taxon>
        <taxon>Paxillus</taxon>
    </lineage>
</organism>